<evidence type="ECO:0000313" key="2">
    <source>
        <dbReference type="EMBL" id="BAO49416.1"/>
    </source>
</evidence>
<evidence type="ECO:0000256" key="1">
    <source>
        <dbReference type="SAM" id="Phobius"/>
    </source>
</evidence>
<evidence type="ECO:0000313" key="3">
    <source>
        <dbReference type="Proteomes" id="UP000174145"/>
    </source>
</evidence>
<keyword evidence="1" id="KW-1133">Transmembrane helix</keyword>
<sequence>MGGGINLQTRYWGTSNFQESYISFSNLLETIYTMEINERIPIGIFSNKPDEYTNFHGYSPIFKPGGYVELSKESDVAPDDVCCISDLRYSWVDEYGNLFQDANITYDLFTCDPRTIQVGRSNICDNSMYKFCIQNMDPNLKNKCNVWLRGLFNRQLLESGLISTINNIMIPHCSENINNLNCDIWLSAIRQSGNEVYFNIADNVIRAQVDKSNLKCAFPPKYIIDAQSDLGVSRECWYRECAFTPNYLLLTENIIIKNNCHLTECNINIRNLDIVSTTEMAILCNNHIVAKTSKDDSNTLIQQAENNIFLLTEHNILFILIMIFMSFIFLKSS</sequence>
<proteinExistence type="predicted"/>
<keyword evidence="1" id="KW-0812">Transmembrane</keyword>
<protein>
    <submittedName>
        <fullName evidence="2">Poxvirus myristoylprotein</fullName>
    </submittedName>
</protein>
<dbReference type="RefSeq" id="YP_009001529.1">
    <property type="nucleotide sequence ID" value="NC_023426.1"/>
</dbReference>
<dbReference type="Pfam" id="PF03003">
    <property type="entry name" value="Pox_G9-A16"/>
    <property type="match status" value="1"/>
</dbReference>
<dbReference type="Proteomes" id="UP000174145">
    <property type="component" value="Segment"/>
</dbReference>
<keyword evidence="1" id="KW-0472">Membrane</keyword>
<reference evidence="2 3" key="1">
    <citation type="journal article" date="2014" name="Virology">
        <title>The complete genome sequence of the Alphaentomopoxvirus Anomala cuprea entomopoxvirus, including its terminal hairpin loop sequences, suggests a potentially unique mode of apoptosis inhibition and mode of DNA replication.</title>
        <authorList>
            <person name="Mitsuhashi W."/>
            <person name="Miyamoto K."/>
            <person name="Wada S."/>
        </authorList>
    </citation>
    <scope>NUCLEOTIDE SEQUENCE [LARGE SCALE GENOMIC DNA]</scope>
    <source>
        <strain evidence="2">CV6M</strain>
    </source>
</reference>
<dbReference type="KEGG" id="vg:18263485"/>
<name>W6JLB2_9POXV</name>
<dbReference type="OrthoDB" id="9778at10239"/>
<keyword evidence="3" id="KW-1185">Reference proteome</keyword>
<dbReference type="GeneID" id="18263485"/>
<dbReference type="EMBL" id="AP013055">
    <property type="protein sequence ID" value="BAO49416.1"/>
    <property type="molecule type" value="Genomic_DNA"/>
</dbReference>
<dbReference type="InterPro" id="IPR004251">
    <property type="entry name" value="Pox_virus_G9/A16"/>
</dbReference>
<feature type="transmembrane region" description="Helical" evidence="1">
    <location>
        <begin position="308"/>
        <end position="330"/>
    </location>
</feature>
<accession>W6JLB2</accession>
<organism evidence="2 3">
    <name type="scientific">Alphaentomopoxvirus acuprea</name>
    <dbReference type="NCBI Taxonomy" id="62099"/>
    <lineage>
        <taxon>Viruses</taxon>
        <taxon>Varidnaviria</taxon>
        <taxon>Bamfordvirae</taxon>
        <taxon>Nucleocytoviricota</taxon>
        <taxon>Pokkesviricetes</taxon>
        <taxon>Chitovirales</taxon>
        <taxon>Poxviridae</taxon>
        <taxon>Entomopoxvirinae</taxon>
        <taxon>Alphaentomopoxvirus</taxon>
    </lineage>
</organism>